<dbReference type="GO" id="GO:0008270">
    <property type="term" value="F:zinc ion binding"/>
    <property type="evidence" value="ECO:0007669"/>
    <property type="project" value="InterPro"/>
</dbReference>
<dbReference type="PANTHER" id="PTHR37534">
    <property type="entry name" value="TRANSCRIPTIONAL ACTIVATOR PROTEIN UGA3"/>
    <property type="match status" value="1"/>
</dbReference>
<keyword evidence="3" id="KW-0238">DNA-binding</keyword>
<dbReference type="InterPro" id="IPR021858">
    <property type="entry name" value="Fun_TF"/>
</dbReference>
<dbReference type="EMBL" id="CAJVPA010000209">
    <property type="protein sequence ID" value="CAG8404634.1"/>
    <property type="molecule type" value="Genomic_DNA"/>
</dbReference>
<dbReference type="GO" id="GO:0045944">
    <property type="term" value="P:positive regulation of transcription by RNA polymerase II"/>
    <property type="evidence" value="ECO:0007669"/>
    <property type="project" value="TreeGrafter"/>
</dbReference>
<dbReference type="Gene3D" id="4.10.240.10">
    <property type="entry name" value="Zn(2)-C6 fungal-type DNA-binding domain"/>
    <property type="match status" value="1"/>
</dbReference>
<keyword evidence="5" id="KW-0539">Nucleus</keyword>
<reference evidence="8" key="1">
    <citation type="submission" date="2021-07" db="EMBL/GenBank/DDBJ databases">
        <authorList>
            <person name="Branca A.L. A."/>
        </authorList>
    </citation>
    <scope>NUCLEOTIDE SEQUENCE</scope>
</reference>
<dbReference type="Pfam" id="PF00172">
    <property type="entry name" value="Zn_clus"/>
    <property type="match status" value="1"/>
</dbReference>
<dbReference type="InterPro" id="IPR001138">
    <property type="entry name" value="Zn2Cys6_DnaBD"/>
</dbReference>
<dbReference type="PANTHER" id="PTHR37534:SF17">
    <property type="entry name" value="ZN(2)-C6 FUNGAL-TYPE DOMAIN-CONTAINING PROTEIN"/>
    <property type="match status" value="1"/>
</dbReference>
<proteinExistence type="predicted"/>
<feature type="compositionally biased region" description="Basic residues" evidence="6">
    <location>
        <begin position="52"/>
        <end position="65"/>
    </location>
</feature>
<comment type="caution">
    <text evidence="8">The sequence shown here is derived from an EMBL/GenBank/DDBJ whole genome shotgun (WGS) entry which is preliminary data.</text>
</comment>
<evidence type="ECO:0000313" key="9">
    <source>
        <dbReference type="Proteomes" id="UP001152646"/>
    </source>
</evidence>
<feature type="compositionally biased region" description="Basic and acidic residues" evidence="6">
    <location>
        <begin position="76"/>
        <end position="91"/>
    </location>
</feature>
<dbReference type="GO" id="GO:0000976">
    <property type="term" value="F:transcription cis-regulatory region binding"/>
    <property type="evidence" value="ECO:0007669"/>
    <property type="project" value="TreeGrafter"/>
</dbReference>
<protein>
    <recommendedName>
        <fullName evidence="7">Zn(2)-C6 fungal-type domain-containing protein</fullName>
    </recommendedName>
</protein>
<organism evidence="8 9">
    <name type="scientific">Penicillium salamii</name>
    <dbReference type="NCBI Taxonomy" id="1612424"/>
    <lineage>
        <taxon>Eukaryota</taxon>
        <taxon>Fungi</taxon>
        <taxon>Dikarya</taxon>
        <taxon>Ascomycota</taxon>
        <taxon>Pezizomycotina</taxon>
        <taxon>Eurotiomycetes</taxon>
        <taxon>Eurotiomycetidae</taxon>
        <taxon>Eurotiales</taxon>
        <taxon>Aspergillaceae</taxon>
        <taxon>Penicillium</taxon>
    </lineage>
</organism>
<dbReference type="Proteomes" id="UP001152646">
    <property type="component" value="Unassembled WGS sequence"/>
</dbReference>
<feature type="region of interest" description="Disordered" evidence="6">
    <location>
        <begin position="52"/>
        <end position="106"/>
    </location>
</feature>
<evidence type="ECO:0000256" key="3">
    <source>
        <dbReference type="ARBA" id="ARBA00023125"/>
    </source>
</evidence>
<dbReference type="GO" id="GO:0000981">
    <property type="term" value="F:DNA-binding transcription factor activity, RNA polymerase II-specific"/>
    <property type="evidence" value="ECO:0007669"/>
    <property type="project" value="InterPro"/>
</dbReference>
<evidence type="ECO:0000256" key="4">
    <source>
        <dbReference type="ARBA" id="ARBA00023163"/>
    </source>
</evidence>
<evidence type="ECO:0000256" key="6">
    <source>
        <dbReference type="SAM" id="MobiDB-lite"/>
    </source>
</evidence>
<dbReference type="AlphaFoldDB" id="A0A9W4JPE7"/>
<keyword evidence="2" id="KW-0805">Transcription regulation</keyword>
<dbReference type="SUPFAM" id="SSF57701">
    <property type="entry name" value="Zn2/Cys6 DNA-binding domain"/>
    <property type="match status" value="1"/>
</dbReference>
<accession>A0A9W4JPE7</accession>
<evidence type="ECO:0000256" key="1">
    <source>
        <dbReference type="ARBA" id="ARBA00004123"/>
    </source>
</evidence>
<evidence type="ECO:0000256" key="2">
    <source>
        <dbReference type="ARBA" id="ARBA00023015"/>
    </source>
</evidence>
<dbReference type="OrthoDB" id="3251668at2759"/>
<gene>
    <name evidence="8" type="ORF">PSALAMII_LOCUS8505</name>
</gene>
<feature type="domain" description="Zn(2)-C6 fungal-type" evidence="7">
    <location>
        <begin position="17"/>
        <end position="41"/>
    </location>
</feature>
<sequence>MFALTPCRRIAISQSKCTKRRIKCDRSIPSCRKCTIRGFQCPGYNDFQLKWTHGRSSRGPKSKALRNHDQPQSAASKHERDSSITESRLEDDCQLTGRSQPGSISSIEDPATDRCLVDGYTWTTLSDTLLIHFSCHVAPRLTWVDRPDHPWRTVISPLASQNNCLRLSVLSLAAAHLAVTSPTGSTSDNVQVLSRRLRDSSVHILNRKIGLELAGYSSATENPLHNLMEIMATALVLCYGEMMIPNSTDWGIHLYACRTLIRRSIWSTQPEKHSPRKHSDAIDFVVKEVADIEVFRNMGAFASDQIFIANTLHPETAIDGYFKTFMGVFREITSEERRRQHLRRIGQRIPTIDMAVWLTKASDAYTRAYYDTAWLSAIHEDDSRRYMEATIRAVYHAVCIYSHQALASDSGNRAQIERSVSLLELEIEFLTTGSAHMFSHDIFVPLFILGTECRGNQMKQDQIEWQFRKLLSSTGIWCNSTALQFLGGFWAASGLQYVNWIQYARENEQHNGPFLVF</sequence>
<comment type="subcellular location">
    <subcellularLocation>
        <location evidence="1">Nucleus</location>
    </subcellularLocation>
</comment>
<evidence type="ECO:0000256" key="5">
    <source>
        <dbReference type="ARBA" id="ARBA00023242"/>
    </source>
</evidence>
<feature type="compositionally biased region" description="Polar residues" evidence="6">
    <location>
        <begin position="96"/>
        <end position="106"/>
    </location>
</feature>
<evidence type="ECO:0000313" key="8">
    <source>
        <dbReference type="EMBL" id="CAG8404634.1"/>
    </source>
</evidence>
<dbReference type="PROSITE" id="PS50048">
    <property type="entry name" value="ZN2_CY6_FUNGAL_2"/>
    <property type="match status" value="1"/>
</dbReference>
<evidence type="ECO:0000259" key="7">
    <source>
        <dbReference type="PROSITE" id="PS50048"/>
    </source>
</evidence>
<name>A0A9W4JPE7_9EURO</name>
<dbReference type="CDD" id="cd00067">
    <property type="entry name" value="GAL4"/>
    <property type="match status" value="1"/>
</dbReference>
<dbReference type="GO" id="GO:0005634">
    <property type="term" value="C:nucleus"/>
    <property type="evidence" value="ECO:0007669"/>
    <property type="project" value="UniProtKB-SubCell"/>
</dbReference>
<dbReference type="InterPro" id="IPR036864">
    <property type="entry name" value="Zn2-C6_fun-type_DNA-bd_sf"/>
</dbReference>
<keyword evidence="4" id="KW-0804">Transcription</keyword>
<dbReference type="Pfam" id="PF11951">
    <property type="entry name" value="Fungal_trans_2"/>
    <property type="match status" value="1"/>
</dbReference>